<feature type="region of interest" description="Disordered" evidence="1">
    <location>
        <begin position="65"/>
        <end position="103"/>
    </location>
</feature>
<sequence length="295" mass="33112">MSDDDEYYEFEDDYMYEDLVPDLVDDLAASSYYEANLYEDPGNDGEDYFSDWDYYSDDYYDDDATAERSAERKKRADLTAREKRRTKTSSDTSLQTTAIPPTKSTLMPDITSFQGVVWKTPALDRNLDVSILYEPDTGDKVALLQNWREIFKSVQPALDKSRLKRRPVEESMTVDSLSLEDNDMYDGDSDDEPDSSDEMSDVPSLCTSGVDGGDASNTTPDAEPDSVRSSRRATPPKVVISTMRGRKRKAAGQQDEPDEDTAPPRSKRVESRKGGGNAAKKPAAPPVRRSTRQKK</sequence>
<proteinExistence type="predicted"/>
<feature type="region of interest" description="Disordered" evidence="1">
    <location>
        <begin position="164"/>
        <end position="295"/>
    </location>
</feature>
<reference evidence="2" key="2">
    <citation type="journal article" date="2023" name="IMA Fungus">
        <title>Comparative genomic study of the Penicillium genus elucidates a diverse pangenome and 15 lateral gene transfer events.</title>
        <authorList>
            <person name="Petersen C."/>
            <person name="Sorensen T."/>
            <person name="Nielsen M.R."/>
            <person name="Sondergaard T.E."/>
            <person name="Sorensen J.L."/>
            <person name="Fitzpatrick D.A."/>
            <person name="Frisvad J.C."/>
            <person name="Nielsen K.L."/>
        </authorList>
    </citation>
    <scope>NUCLEOTIDE SEQUENCE</scope>
    <source>
        <strain evidence="2">IBT 22155</strain>
    </source>
</reference>
<name>A0A9W9HFY2_9EURO</name>
<reference evidence="2" key="1">
    <citation type="submission" date="2022-11" db="EMBL/GenBank/DDBJ databases">
        <authorList>
            <person name="Petersen C."/>
        </authorList>
    </citation>
    <scope>NUCLEOTIDE SEQUENCE</scope>
    <source>
        <strain evidence="2">IBT 22155</strain>
    </source>
</reference>
<feature type="compositionally biased region" description="Acidic residues" evidence="1">
    <location>
        <begin position="178"/>
        <end position="200"/>
    </location>
</feature>
<comment type="caution">
    <text evidence="2">The sequence shown here is derived from an EMBL/GenBank/DDBJ whole genome shotgun (WGS) entry which is preliminary data.</text>
</comment>
<organism evidence="2 3">
    <name type="scientific">Penicillium bovifimosum</name>
    <dbReference type="NCBI Taxonomy" id="126998"/>
    <lineage>
        <taxon>Eukaryota</taxon>
        <taxon>Fungi</taxon>
        <taxon>Dikarya</taxon>
        <taxon>Ascomycota</taxon>
        <taxon>Pezizomycotina</taxon>
        <taxon>Eurotiomycetes</taxon>
        <taxon>Eurotiomycetidae</taxon>
        <taxon>Eurotiales</taxon>
        <taxon>Aspergillaceae</taxon>
        <taxon>Penicillium</taxon>
    </lineage>
</organism>
<dbReference type="Proteomes" id="UP001149079">
    <property type="component" value="Unassembled WGS sequence"/>
</dbReference>
<evidence type="ECO:0000313" key="2">
    <source>
        <dbReference type="EMBL" id="KAJ5146165.1"/>
    </source>
</evidence>
<protein>
    <submittedName>
        <fullName evidence="2">Uncharacterized protein</fullName>
    </submittedName>
</protein>
<evidence type="ECO:0000256" key="1">
    <source>
        <dbReference type="SAM" id="MobiDB-lite"/>
    </source>
</evidence>
<dbReference type="RefSeq" id="XP_056526639.1">
    <property type="nucleotide sequence ID" value="XM_056661473.1"/>
</dbReference>
<dbReference type="OrthoDB" id="5372734at2759"/>
<keyword evidence="3" id="KW-1185">Reference proteome</keyword>
<dbReference type="GeneID" id="81400643"/>
<feature type="compositionally biased region" description="Polar residues" evidence="1">
    <location>
        <begin position="89"/>
        <end position="103"/>
    </location>
</feature>
<dbReference type="EMBL" id="JAPQKL010000001">
    <property type="protein sequence ID" value="KAJ5146165.1"/>
    <property type="molecule type" value="Genomic_DNA"/>
</dbReference>
<gene>
    <name evidence="2" type="ORF">N7515_000729</name>
</gene>
<accession>A0A9W9HFY2</accession>
<feature type="compositionally biased region" description="Basic and acidic residues" evidence="1">
    <location>
        <begin position="65"/>
        <end position="81"/>
    </location>
</feature>
<evidence type="ECO:0000313" key="3">
    <source>
        <dbReference type="Proteomes" id="UP001149079"/>
    </source>
</evidence>
<dbReference type="AlphaFoldDB" id="A0A9W9HFY2"/>